<dbReference type="PANTHER" id="PTHR47506">
    <property type="entry name" value="TRANSCRIPTIONAL REGULATORY PROTEIN"/>
    <property type="match status" value="1"/>
</dbReference>
<dbReference type="Pfam" id="PF16925">
    <property type="entry name" value="TetR_C_13"/>
    <property type="match status" value="1"/>
</dbReference>
<dbReference type="InterPro" id="IPR036271">
    <property type="entry name" value="Tet_transcr_reg_TetR-rel_C_sf"/>
</dbReference>
<dbReference type="InterPro" id="IPR011075">
    <property type="entry name" value="TetR_C"/>
</dbReference>
<evidence type="ECO:0000313" key="7">
    <source>
        <dbReference type="Proteomes" id="UP000298714"/>
    </source>
</evidence>
<dbReference type="Proteomes" id="UP000298714">
    <property type="component" value="Chromosome"/>
</dbReference>
<evidence type="ECO:0000313" key="6">
    <source>
        <dbReference type="EMBL" id="QCI79818.1"/>
    </source>
</evidence>
<reference evidence="7" key="1">
    <citation type="submission" date="2019-04" db="EMBL/GenBank/DDBJ databases">
        <title>Complete genome sequence of Sphingomonas sp. W1-2-3.</title>
        <authorList>
            <person name="Im W.T."/>
        </authorList>
    </citation>
    <scope>NUCLEOTIDE SEQUENCE [LARGE SCALE GENOMIC DNA]</scope>
    <source>
        <strain evidence="7">W1-2-3</strain>
    </source>
</reference>
<dbReference type="EMBL" id="CP039704">
    <property type="protein sequence ID" value="QCI79818.1"/>
    <property type="molecule type" value="Genomic_DNA"/>
</dbReference>
<accession>A0A4D7C8K8</accession>
<dbReference type="SUPFAM" id="SSF48498">
    <property type="entry name" value="Tetracyclin repressor-like, C-terminal domain"/>
    <property type="match status" value="1"/>
</dbReference>
<dbReference type="InterPro" id="IPR009057">
    <property type="entry name" value="Homeodomain-like_sf"/>
</dbReference>
<proteinExistence type="predicted"/>
<dbReference type="SUPFAM" id="SSF46689">
    <property type="entry name" value="Homeodomain-like"/>
    <property type="match status" value="1"/>
</dbReference>
<keyword evidence="1" id="KW-0805">Transcription regulation</keyword>
<dbReference type="AlphaFoldDB" id="A0A4D7C8K8"/>
<feature type="domain" description="HTH tetR-type" evidence="5">
    <location>
        <begin position="9"/>
        <end position="69"/>
    </location>
</feature>
<dbReference type="RefSeq" id="WP_281277304.1">
    <property type="nucleotide sequence ID" value="NZ_CP039704.1"/>
</dbReference>
<evidence type="ECO:0000256" key="1">
    <source>
        <dbReference type="ARBA" id="ARBA00023015"/>
    </source>
</evidence>
<organism evidence="6 7">
    <name type="scientific">Hankyongella ginsenosidimutans</name>
    <dbReference type="NCBI Taxonomy" id="1763828"/>
    <lineage>
        <taxon>Bacteria</taxon>
        <taxon>Pseudomonadati</taxon>
        <taxon>Pseudomonadota</taxon>
        <taxon>Alphaproteobacteria</taxon>
        <taxon>Sphingomonadales</taxon>
        <taxon>Sphingomonadaceae</taxon>
        <taxon>Hankyongella</taxon>
    </lineage>
</organism>
<evidence type="ECO:0000256" key="2">
    <source>
        <dbReference type="ARBA" id="ARBA00023125"/>
    </source>
</evidence>
<feature type="DNA-binding region" description="H-T-H motif" evidence="4">
    <location>
        <begin position="32"/>
        <end position="51"/>
    </location>
</feature>
<keyword evidence="7" id="KW-1185">Reference proteome</keyword>
<keyword evidence="2 4" id="KW-0238">DNA-binding</keyword>
<dbReference type="Gene3D" id="1.10.10.60">
    <property type="entry name" value="Homeodomain-like"/>
    <property type="match status" value="1"/>
</dbReference>
<dbReference type="InterPro" id="IPR001647">
    <property type="entry name" value="HTH_TetR"/>
</dbReference>
<dbReference type="GO" id="GO:0003677">
    <property type="term" value="F:DNA binding"/>
    <property type="evidence" value="ECO:0007669"/>
    <property type="project" value="UniProtKB-UniRule"/>
</dbReference>
<evidence type="ECO:0000259" key="5">
    <source>
        <dbReference type="PROSITE" id="PS50977"/>
    </source>
</evidence>
<dbReference type="PANTHER" id="PTHR47506:SF1">
    <property type="entry name" value="HTH-TYPE TRANSCRIPTIONAL REGULATOR YJDC"/>
    <property type="match status" value="1"/>
</dbReference>
<protein>
    <submittedName>
        <fullName evidence="6">TetR/AcrR family transcriptional regulator</fullName>
    </submittedName>
</protein>
<name>A0A4D7C8K8_9SPHN</name>
<dbReference type="Gene3D" id="1.10.357.10">
    <property type="entry name" value="Tetracycline Repressor, domain 2"/>
    <property type="match status" value="1"/>
</dbReference>
<dbReference type="PROSITE" id="PS50977">
    <property type="entry name" value="HTH_TETR_2"/>
    <property type="match status" value="1"/>
</dbReference>
<evidence type="ECO:0000256" key="3">
    <source>
        <dbReference type="ARBA" id="ARBA00023163"/>
    </source>
</evidence>
<gene>
    <name evidence="6" type="ORF">E6W36_10605</name>
</gene>
<evidence type="ECO:0000256" key="4">
    <source>
        <dbReference type="PROSITE-ProRule" id="PRU00335"/>
    </source>
</evidence>
<keyword evidence="3" id="KW-0804">Transcription</keyword>
<dbReference type="Pfam" id="PF00440">
    <property type="entry name" value="TetR_N"/>
    <property type="match status" value="1"/>
</dbReference>
<dbReference type="KEGG" id="hgn:E6W36_10605"/>
<sequence>MSKSGRPSQFDRDAALDEALVAFWREGYQANSVKALSERLGITRSSFYNAFESREAMFMEAFERYLERSPDRALAAVPLEGSVCALITATFKTICESLTLDPDAKGCLAVNSVGALCNVDAEIGPKVAAQMIARLERIETLLKAAVARGELPRDADITATALALKTFLVGLNSMAKVLPNRSALWPAARATLAAFGLLCEDAELQNSSPVSFHEKTTVK</sequence>